<reference evidence="2" key="1">
    <citation type="journal article" date="2019" name="PLoS Negl. Trop. Dis.">
        <title>Revisiting the worldwide diversity of Leptospira species in the environment.</title>
        <authorList>
            <person name="Vincent A.T."/>
            <person name="Schiettekatte O."/>
            <person name="Bourhy P."/>
            <person name="Veyrier F.J."/>
            <person name="Picardeau M."/>
        </authorList>
    </citation>
    <scope>NUCLEOTIDE SEQUENCE [LARGE SCALE GENOMIC DNA]</scope>
    <source>
        <strain evidence="2">201300427</strain>
    </source>
</reference>
<protein>
    <submittedName>
        <fullName evidence="2">Uncharacterized protein</fullName>
    </submittedName>
</protein>
<sequence length="733" mass="83888">MPENSENPDWELQVDGPPPSLEEFVKVDAESAFLVLPKHSTSFSAAAQAILEELRIRQRRYEMHGSSEITPSLFLTLDQVPGVLHKEVHLPETHKTEKSISEAISELSNKKEGFKNRYVYLYPFFLQLENRISVRIAIIAPQNQEKTDIVPYRRSCFRYSTDLLNILLKNRATKAPLLEELHPGRFLISEVVKGNVTYSPLKFSYEFEIDSIIKKGFEPYDPVPVPDFIQDAVSYGKDTGKLWQVTNDYHIIVPGASFVSELERHIAVQLDAICIFAFQFLKQIAKENNFHLFLDQAETLESKVPQKLSALLSEGWKFTDSVSAMIGHFPFDRLNLPEAKVWAESSLKGIEILAKLSAALKKNGKNELDAVVVDYLSSVEIRIRENTSKTLTMTEINLDTEVAAFTKLSVDEKKEAKERIRSALIARFGVFEEIRDANQKILFVLDQRYFSEVFNHLQDLQKADSSLSKDIYRLEEMKKSLLERKDDQLDLLSSKKEAKQNETAPSDAKQTAKLDLDAIHSRFNIPAGAIGFLSGSVLSFVLAISLNQIQLLLIGFVLSLGVGAALAYFLRKDAFSKSEKAGGKRKNAEREESFLSFIKASENLIYPKKFNDILEKVYDSKRLRYKIEEELENIKSLLPLKDRKKEDEKMISEVEYALLQISVVIRVPNSIQVRNRPKELIVSKADFKTPLCREKLAENYRKEANLYKSDREVMEYINYMIKEIEFGYSKYLK</sequence>
<name>A0A4R9M1X9_9LEPT</name>
<feature type="transmembrane region" description="Helical" evidence="1">
    <location>
        <begin position="523"/>
        <end position="545"/>
    </location>
</feature>
<dbReference type="EMBL" id="RQHW01000047">
    <property type="protein sequence ID" value="TGN18758.1"/>
    <property type="molecule type" value="Genomic_DNA"/>
</dbReference>
<dbReference type="RefSeq" id="WP_135761440.1">
    <property type="nucleotide sequence ID" value="NZ_RQHW01000047.1"/>
</dbReference>
<dbReference type="Proteomes" id="UP000298058">
    <property type="component" value="Unassembled WGS sequence"/>
</dbReference>
<evidence type="ECO:0000313" key="3">
    <source>
        <dbReference type="Proteomes" id="UP000298058"/>
    </source>
</evidence>
<keyword evidence="3" id="KW-1185">Reference proteome</keyword>
<keyword evidence="1" id="KW-1133">Transmembrane helix</keyword>
<proteinExistence type="predicted"/>
<dbReference type="AlphaFoldDB" id="A0A4R9M1X9"/>
<feature type="transmembrane region" description="Helical" evidence="1">
    <location>
        <begin position="551"/>
        <end position="570"/>
    </location>
</feature>
<comment type="caution">
    <text evidence="2">The sequence shown here is derived from an EMBL/GenBank/DDBJ whole genome shotgun (WGS) entry which is preliminary data.</text>
</comment>
<dbReference type="OrthoDB" id="311354at2"/>
<organism evidence="2 3">
    <name type="scientific">Leptospira idonii</name>
    <dbReference type="NCBI Taxonomy" id="1193500"/>
    <lineage>
        <taxon>Bacteria</taxon>
        <taxon>Pseudomonadati</taxon>
        <taxon>Spirochaetota</taxon>
        <taxon>Spirochaetia</taxon>
        <taxon>Leptospirales</taxon>
        <taxon>Leptospiraceae</taxon>
        <taxon>Leptospira</taxon>
    </lineage>
</organism>
<evidence type="ECO:0000313" key="2">
    <source>
        <dbReference type="EMBL" id="TGN18758.1"/>
    </source>
</evidence>
<keyword evidence="1" id="KW-0812">Transmembrane</keyword>
<gene>
    <name evidence="2" type="ORF">EHS15_15425</name>
</gene>
<accession>A0A4R9M1X9</accession>
<evidence type="ECO:0000256" key="1">
    <source>
        <dbReference type="SAM" id="Phobius"/>
    </source>
</evidence>
<keyword evidence="1" id="KW-0472">Membrane</keyword>